<reference evidence="3" key="2">
    <citation type="submission" date="2025-09" db="UniProtKB">
        <authorList>
            <consortium name="Ensembl"/>
        </authorList>
    </citation>
    <scope>IDENTIFICATION</scope>
</reference>
<dbReference type="GeneTree" id="ENSGT00390000001520"/>
<dbReference type="InterPro" id="IPR017330">
    <property type="entry name" value="SPAG7"/>
</dbReference>
<evidence type="ECO:0000313" key="3">
    <source>
        <dbReference type="Ensembl" id="ENSMMSP00000008761.1"/>
    </source>
</evidence>
<organism evidence="3 4">
    <name type="scientific">Moschus moschiferus</name>
    <name type="common">Siberian musk deer</name>
    <name type="synonym">Moschus sibiricus</name>
    <dbReference type="NCBI Taxonomy" id="68415"/>
    <lineage>
        <taxon>Eukaryota</taxon>
        <taxon>Metazoa</taxon>
        <taxon>Chordata</taxon>
        <taxon>Craniata</taxon>
        <taxon>Vertebrata</taxon>
        <taxon>Euteleostomi</taxon>
        <taxon>Mammalia</taxon>
        <taxon>Eutheria</taxon>
        <taxon>Laurasiatheria</taxon>
        <taxon>Artiodactyla</taxon>
        <taxon>Ruminantia</taxon>
        <taxon>Pecora</taxon>
        <taxon>Moschidae</taxon>
        <taxon>Moschus</taxon>
    </lineage>
</organism>
<keyword evidence="4" id="KW-1185">Reference proteome</keyword>
<accession>A0A8C6FIJ0</accession>
<reference evidence="3" key="1">
    <citation type="submission" date="2025-08" db="UniProtKB">
        <authorList>
            <consortium name="Ensembl"/>
        </authorList>
    </citation>
    <scope>IDENTIFICATION</scope>
</reference>
<dbReference type="GO" id="GO:0003676">
    <property type="term" value="F:nucleic acid binding"/>
    <property type="evidence" value="ECO:0007669"/>
    <property type="project" value="UniProtKB-UniRule"/>
</dbReference>
<dbReference type="PANTHER" id="PTHR13498">
    <property type="entry name" value="SPERM ASSOCIATED ANTIGEN 7"/>
    <property type="match status" value="1"/>
</dbReference>
<feature type="region of interest" description="Disordered" evidence="1">
    <location>
        <begin position="118"/>
        <end position="156"/>
    </location>
</feature>
<dbReference type="PANTHER" id="PTHR13498:SF3">
    <property type="entry name" value="SPERM-ASSOCIATED ANTIGEN 7"/>
    <property type="match status" value="1"/>
</dbReference>
<evidence type="ECO:0000256" key="1">
    <source>
        <dbReference type="SAM" id="MobiDB-lite"/>
    </source>
</evidence>
<dbReference type="InterPro" id="IPR001374">
    <property type="entry name" value="R3H_dom"/>
</dbReference>
<sequence>MADLLGSILSSMEKPPSLGDQETRRKAREQAARLKKLQEQEKQQKVEFRKRMEKEVSDFIQDSGQIKKKFQPMNKIERSILHDVVEVAGLTSFSFGEDDECRYVMIFKKEFAPSDEELDSYRRGEEWDPQKAEEKRRLKELAQRQEEEAAQQGPVVVSPASDYKDKYSHLIGKGAAKDAAHMLQANKTYGCGSRKCSCFGSHDCPHQVPQFHKDEHSDLSTAVPSADPVNFHFRADLIQLPPHRDVRPWSPTPLELVQCSVSSSSASFRIMY</sequence>
<dbReference type="SUPFAM" id="SSF82708">
    <property type="entry name" value="R3H domain"/>
    <property type="match status" value="1"/>
</dbReference>
<protein>
    <submittedName>
        <fullName evidence="3">Sperm associated antigen 7</fullName>
    </submittedName>
</protein>
<dbReference type="Gene3D" id="3.30.1370.50">
    <property type="entry name" value="R3H-like domain"/>
    <property type="match status" value="1"/>
</dbReference>
<evidence type="ECO:0000313" key="4">
    <source>
        <dbReference type="Proteomes" id="UP000694544"/>
    </source>
</evidence>
<proteinExistence type="predicted"/>
<feature type="compositionally biased region" description="Basic and acidic residues" evidence="1">
    <location>
        <begin position="21"/>
        <end position="49"/>
    </location>
</feature>
<feature type="domain" description="R3H" evidence="2">
    <location>
        <begin position="46"/>
        <end position="109"/>
    </location>
</feature>
<dbReference type="AlphaFoldDB" id="A0A8C6FIJ0"/>
<dbReference type="InterPro" id="IPR036867">
    <property type="entry name" value="R3H_dom_sf"/>
</dbReference>
<dbReference type="Ensembl" id="ENSMMST00000009713.1">
    <property type="protein sequence ID" value="ENSMMSP00000008761.1"/>
    <property type="gene ID" value="ENSMMSG00000006770.1"/>
</dbReference>
<feature type="region of interest" description="Disordered" evidence="1">
    <location>
        <begin position="1"/>
        <end position="49"/>
    </location>
</feature>
<dbReference type="PROSITE" id="PS51061">
    <property type="entry name" value="R3H"/>
    <property type="match status" value="1"/>
</dbReference>
<feature type="compositionally biased region" description="Basic and acidic residues" evidence="1">
    <location>
        <begin position="119"/>
        <end position="147"/>
    </location>
</feature>
<dbReference type="SMART" id="SM00393">
    <property type="entry name" value="R3H"/>
    <property type="match status" value="1"/>
</dbReference>
<gene>
    <name evidence="3" type="primary">SPAG7</name>
</gene>
<evidence type="ECO:0000259" key="2">
    <source>
        <dbReference type="PROSITE" id="PS51061"/>
    </source>
</evidence>
<dbReference type="InterPro" id="IPR034068">
    <property type="entry name" value="R3H_sperm-antigen"/>
</dbReference>
<dbReference type="Pfam" id="PF01424">
    <property type="entry name" value="R3H"/>
    <property type="match status" value="1"/>
</dbReference>
<dbReference type="Proteomes" id="UP000694544">
    <property type="component" value="Unplaced"/>
</dbReference>
<name>A0A8C6FIJ0_MOSMO</name>
<dbReference type="CDD" id="cd02636">
    <property type="entry name" value="R3H_sperm-antigen"/>
    <property type="match status" value="1"/>
</dbReference>